<sequence>MLRLSRVATARSTVAFFEFKNFQPKRRYALTPQNIHSVFSSALKPQDRLVRHSGPVKNSGRVLVLDAQKRVKGVYMPVLCVPHPSSIASKGSALGVSVSDFLCSIEKDAQQQPPTAPETRMAPSVLVVLSHPQGLAVGTFCGNGSPRLPLKNISVDASAAAVHTQRVTTTAASALLKSGGLGTEIQLLNTVTGYGAAVRSLYDLLNSAEYASEVNACSTFLWISKDFQSSTPFTAAEKAESAWTQLQGEGYGGNDFPKLGSVSFLDSRWIACLDMILNPRHGAAIYTKDPVTQRRIVDSYGLQEALMKGTLSLDHTP</sequence>
<comment type="caution">
    <text evidence="1">The sequence shown here is derived from an EMBL/GenBank/DDBJ whole genome shotgun (WGS) entry which is preliminary data.</text>
</comment>
<evidence type="ECO:0000313" key="1">
    <source>
        <dbReference type="EMBL" id="KAK7201733.1"/>
    </source>
</evidence>
<protein>
    <submittedName>
        <fullName evidence="1">Uncharacterized protein</fullName>
    </submittedName>
</protein>
<keyword evidence="2" id="KW-1185">Reference proteome</keyword>
<proteinExistence type="predicted"/>
<dbReference type="EMBL" id="JAECZO010000019">
    <property type="protein sequence ID" value="KAK7201733.1"/>
    <property type="molecule type" value="Genomic_DNA"/>
</dbReference>
<accession>A0AAW0F651</accession>
<gene>
    <name evidence="1" type="ORF">NESM_000238900</name>
</gene>
<dbReference type="Proteomes" id="UP001430356">
    <property type="component" value="Unassembled WGS sequence"/>
</dbReference>
<organism evidence="1 2">
    <name type="scientific">Novymonas esmeraldas</name>
    <dbReference type="NCBI Taxonomy" id="1808958"/>
    <lineage>
        <taxon>Eukaryota</taxon>
        <taxon>Discoba</taxon>
        <taxon>Euglenozoa</taxon>
        <taxon>Kinetoplastea</taxon>
        <taxon>Metakinetoplastina</taxon>
        <taxon>Trypanosomatida</taxon>
        <taxon>Trypanosomatidae</taxon>
        <taxon>Novymonas</taxon>
    </lineage>
</organism>
<evidence type="ECO:0000313" key="2">
    <source>
        <dbReference type="Proteomes" id="UP001430356"/>
    </source>
</evidence>
<reference evidence="1 2" key="1">
    <citation type="journal article" date="2021" name="MBio">
        <title>A New Model Trypanosomatid, Novymonas esmeraldas: Genomic Perception of Its 'Candidatus Pandoraea novymonadis' Endosymbiont.</title>
        <authorList>
            <person name="Zakharova A."/>
            <person name="Saura A."/>
            <person name="Butenko A."/>
            <person name="Podesvova L."/>
            <person name="Warmusova S."/>
            <person name="Kostygov A.Y."/>
            <person name="Nenarokova A."/>
            <person name="Lukes J."/>
            <person name="Opperdoes F.R."/>
            <person name="Yurchenko V."/>
        </authorList>
    </citation>
    <scope>NUCLEOTIDE SEQUENCE [LARGE SCALE GENOMIC DNA]</scope>
    <source>
        <strain evidence="1 2">E262AT.01</strain>
    </source>
</reference>
<name>A0AAW0F651_9TRYP</name>
<dbReference type="AlphaFoldDB" id="A0AAW0F651"/>